<reference evidence="3 4" key="1">
    <citation type="submission" date="2018-05" db="EMBL/GenBank/DDBJ databases">
        <title>Freshwater and sediment microbial communities from various areas in North America, analyzing microbe dynamics in response to fracking.</title>
        <authorList>
            <person name="Lamendella R."/>
        </authorList>
    </citation>
    <scope>NUCLEOTIDE SEQUENCE [LARGE SCALE GENOMIC DNA]</scope>
    <source>
        <strain evidence="3 4">DB-3</strain>
    </source>
</reference>
<dbReference type="InterPro" id="IPR010982">
    <property type="entry name" value="Lambda_DNA-bd_dom_sf"/>
</dbReference>
<evidence type="ECO:0000256" key="1">
    <source>
        <dbReference type="ARBA" id="ARBA00023125"/>
    </source>
</evidence>
<dbReference type="RefSeq" id="WP_110002433.1">
    <property type="nucleotide sequence ID" value="NZ_QGTZ01000024.1"/>
</dbReference>
<dbReference type="Pfam" id="PF01381">
    <property type="entry name" value="HTH_3"/>
    <property type="match status" value="1"/>
</dbReference>
<dbReference type="InterPro" id="IPR001387">
    <property type="entry name" value="Cro/C1-type_HTH"/>
</dbReference>
<evidence type="ECO:0000259" key="2">
    <source>
        <dbReference type="PROSITE" id="PS50943"/>
    </source>
</evidence>
<keyword evidence="1 3" id="KW-0238">DNA-binding</keyword>
<dbReference type="InterPro" id="IPR050807">
    <property type="entry name" value="TransReg_Diox_bact_type"/>
</dbReference>
<comment type="caution">
    <text evidence="3">The sequence shown here is derived from an EMBL/GenBank/DDBJ whole genome shotgun (WGS) entry which is preliminary data.</text>
</comment>
<dbReference type="PANTHER" id="PTHR46797">
    <property type="entry name" value="HTH-TYPE TRANSCRIPTIONAL REGULATOR"/>
    <property type="match status" value="1"/>
</dbReference>
<name>A0A855XJU7_9BACL</name>
<dbReference type="PROSITE" id="PS50943">
    <property type="entry name" value="HTH_CROC1"/>
    <property type="match status" value="1"/>
</dbReference>
<evidence type="ECO:0000313" key="4">
    <source>
        <dbReference type="Proteomes" id="UP000247078"/>
    </source>
</evidence>
<organism evidence="3 4">
    <name type="scientific">Paenibacillus pabuli</name>
    <dbReference type="NCBI Taxonomy" id="1472"/>
    <lineage>
        <taxon>Bacteria</taxon>
        <taxon>Bacillati</taxon>
        <taxon>Bacillota</taxon>
        <taxon>Bacilli</taxon>
        <taxon>Bacillales</taxon>
        <taxon>Paenibacillaceae</taxon>
        <taxon>Paenibacillus</taxon>
    </lineage>
</organism>
<dbReference type="CDD" id="cd00093">
    <property type="entry name" value="HTH_XRE"/>
    <property type="match status" value="1"/>
</dbReference>
<evidence type="ECO:0000313" key="3">
    <source>
        <dbReference type="EMBL" id="PWW32685.1"/>
    </source>
</evidence>
<accession>A0A855XJU7</accession>
<dbReference type="AlphaFoldDB" id="A0A855XJU7"/>
<protein>
    <submittedName>
        <fullName evidence="3">DNA-binding XRE family transcriptional regulator</fullName>
    </submittedName>
</protein>
<dbReference type="Gene3D" id="1.10.260.40">
    <property type="entry name" value="lambda repressor-like DNA-binding domains"/>
    <property type="match status" value="1"/>
</dbReference>
<dbReference type="SMART" id="SM00530">
    <property type="entry name" value="HTH_XRE"/>
    <property type="match status" value="1"/>
</dbReference>
<dbReference type="EMBL" id="QGTZ01000024">
    <property type="protein sequence ID" value="PWW32685.1"/>
    <property type="molecule type" value="Genomic_DNA"/>
</dbReference>
<sequence length="116" mass="13623">MKSIGEKLRYLRKLNKLSQIEFSQIIGVSQGMLSELEKDKYKPSLDTIIALKKKFDINLEWFIFDDEAVKNIGIFNVQVDDLESKIISDFRKLNLNDKQELEGILNLKLNRYNKKN</sequence>
<dbReference type="GO" id="GO:0005829">
    <property type="term" value="C:cytosol"/>
    <property type="evidence" value="ECO:0007669"/>
    <property type="project" value="TreeGrafter"/>
</dbReference>
<dbReference type="GO" id="GO:0003677">
    <property type="term" value="F:DNA binding"/>
    <property type="evidence" value="ECO:0007669"/>
    <property type="project" value="UniProtKB-KW"/>
</dbReference>
<dbReference type="PANTHER" id="PTHR46797:SF1">
    <property type="entry name" value="METHYLPHOSPHONATE SYNTHASE"/>
    <property type="match status" value="1"/>
</dbReference>
<gene>
    <name evidence="3" type="ORF">DET56_12435</name>
</gene>
<proteinExistence type="predicted"/>
<dbReference type="GO" id="GO:0003700">
    <property type="term" value="F:DNA-binding transcription factor activity"/>
    <property type="evidence" value="ECO:0007669"/>
    <property type="project" value="TreeGrafter"/>
</dbReference>
<feature type="domain" description="HTH cro/C1-type" evidence="2">
    <location>
        <begin position="8"/>
        <end position="62"/>
    </location>
</feature>
<dbReference type="Proteomes" id="UP000247078">
    <property type="component" value="Unassembled WGS sequence"/>
</dbReference>
<dbReference type="SUPFAM" id="SSF47413">
    <property type="entry name" value="lambda repressor-like DNA-binding domains"/>
    <property type="match status" value="1"/>
</dbReference>